<accession>A0A9W6XPY5</accession>
<protein>
    <submittedName>
        <fullName evidence="2">Unnamed protein product</fullName>
    </submittedName>
</protein>
<proteinExistence type="predicted"/>
<dbReference type="Proteomes" id="UP001165121">
    <property type="component" value="Unassembled WGS sequence"/>
</dbReference>
<gene>
    <name evidence="2" type="ORF">Pfra01_001421600</name>
</gene>
<feature type="compositionally biased region" description="Polar residues" evidence="1">
    <location>
        <begin position="70"/>
        <end position="85"/>
    </location>
</feature>
<feature type="region of interest" description="Disordered" evidence="1">
    <location>
        <begin position="35"/>
        <end position="145"/>
    </location>
</feature>
<sequence length="145" mass="16184">MPCCKLMSGVLETAKGGGRDVNERTRYTPCSKALTSLKEVRQRTTAAQASSARPPRRQPPKIPKPHVCTCAQSQAHTQRRVNITLPNRRRHWRNGTLLPPSHKKKKIRARTPTDNEESRSSDESSNIGSGSHQKRVRRDVAAPTS</sequence>
<dbReference type="EMBL" id="BSXT01001481">
    <property type="protein sequence ID" value="GMF42859.1"/>
    <property type="molecule type" value="Genomic_DNA"/>
</dbReference>
<reference evidence="2" key="1">
    <citation type="submission" date="2023-04" db="EMBL/GenBank/DDBJ databases">
        <title>Phytophthora fragariaefolia NBRC 109709.</title>
        <authorList>
            <person name="Ichikawa N."/>
            <person name="Sato H."/>
            <person name="Tonouchi N."/>
        </authorList>
    </citation>
    <scope>NUCLEOTIDE SEQUENCE</scope>
    <source>
        <strain evidence="2">NBRC 109709</strain>
    </source>
</reference>
<name>A0A9W6XPY5_9STRA</name>
<keyword evidence="3" id="KW-1185">Reference proteome</keyword>
<comment type="caution">
    <text evidence="2">The sequence shown here is derived from an EMBL/GenBank/DDBJ whole genome shotgun (WGS) entry which is preliminary data.</text>
</comment>
<feature type="compositionally biased region" description="Basic and acidic residues" evidence="1">
    <location>
        <begin position="111"/>
        <end position="122"/>
    </location>
</feature>
<evidence type="ECO:0000313" key="3">
    <source>
        <dbReference type="Proteomes" id="UP001165121"/>
    </source>
</evidence>
<dbReference type="AlphaFoldDB" id="A0A9W6XPY5"/>
<evidence type="ECO:0000313" key="2">
    <source>
        <dbReference type="EMBL" id="GMF42859.1"/>
    </source>
</evidence>
<feature type="compositionally biased region" description="Low complexity" evidence="1">
    <location>
        <begin position="43"/>
        <end position="53"/>
    </location>
</feature>
<organism evidence="2 3">
    <name type="scientific">Phytophthora fragariaefolia</name>
    <dbReference type="NCBI Taxonomy" id="1490495"/>
    <lineage>
        <taxon>Eukaryota</taxon>
        <taxon>Sar</taxon>
        <taxon>Stramenopiles</taxon>
        <taxon>Oomycota</taxon>
        <taxon>Peronosporomycetes</taxon>
        <taxon>Peronosporales</taxon>
        <taxon>Peronosporaceae</taxon>
        <taxon>Phytophthora</taxon>
    </lineage>
</organism>
<evidence type="ECO:0000256" key="1">
    <source>
        <dbReference type="SAM" id="MobiDB-lite"/>
    </source>
</evidence>